<reference evidence="1" key="3">
    <citation type="submission" date="2021-06" db="EMBL/GenBank/DDBJ databases">
        <authorList>
            <person name="Le Roy T."/>
            <person name="Van der Smissen P."/>
            <person name="Delzenne N."/>
            <person name="Muccioli G."/>
            <person name="Collet J.F."/>
            <person name="Cani P.D."/>
        </authorList>
    </citation>
    <scope>NUCLEOTIDE SEQUENCE</scope>
    <source>
        <strain evidence="1">J115</strain>
    </source>
</reference>
<evidence type="ECO:0000313" key="2">
    <source>
        <dbReference type="EMBL" id="QCI60671.1"/>
    </source>
</evidence>
<proteinExistence type="predicted"/>
<accession>A0A4D7AT24</accession>
<protein>
    <submittedName>
        <fullName evidence="1">Uncharacterized protein</fullName>
    </submittedName>
</protein>
<reference evidence="1" key="2">
    <citation type="journal article" date="2020" name="Int. J. Syst. Evol. Microbiol.">
        <title>Dysosmobacter welbionis gen. nov., sp. nov., isolated from human faeces and emended description of the genus Oscillibacter.</title>
        <authorList>
            <person name="Le Roy T."/>
            <person name="Van der Smissen P."/>
            <person name="Paquot A."/>
            <person name="Delzenne N."/>
            <person name="Muccioli G.G."/>
            <person name="Collet J.F."/>
            <person name="Cani P.D."/>
        </authorList>
    </citation>
    <scope>NUCLEOTIDE SEQUENCE</scope>
    <source>
        <strain evidence="1">J115</strain>
    </source>
</reference>
<evidence type="ECO:0000313" key="3">
    <source>
        <dbReference type="Proteomes" id="UP000298642"/>
    </source>
</evidence>
<dbReference type="AlphaFoldDB" id="A0A4D7AT24"/>
<dbReference type="EMBL" id="CP034413">
    <property type="protein sequence ID" value="QCI59076.1"/>
    <property type="molecule type" value="Genomic_DNA"/>
</dbReference>
<sequence>MNPFYQAMGGNRQPNMMQQFQSFMQQMRGKDPNAMIQEMVSSGRISQDQLNQVQKQAQQMQGMFEGMRGMFGK</sequence>
<gene>
    <name evidence="1" type="ORF">EIO64_07480</name>
    <name evidence="2" type="ORF">EIO64_16875</name>
</gene>
<dbReference type="Proteomes" id="UP000298642">
    <property type="component" value="Chromosome"/>
</dbReference>
<keyword evidence="3" id="KW-1185">Reference proteome</keyword>
<reference evidence="3" key="1">
    <citation type="submission" date="2018-12" db="EMBL/GenBank/DDBJ databases">
        <title>Dusodibacter welbiota gen. nov., sp. nov., isolated from human faeces and emended description of the Oscillibacter genus.</title>
        <authorList>
            <person name="Le Roy T."/>
            <person name="Van der Smissen P."/>
            <person name="Delzenne N."/>
            <person name="Muccioli G."/>
            <person name="Collet J.F."/>
            <person name="Cani P.D."/>
        </authorList>
    </citation>
    <scope>NUCLEOTIDE SEQUENCE [LARGE SCALE GENOMIC DNA]</scope>
    <source>
        <strain evidence="3">J115</strain>
    </source>
</reference>
<dbReference type="RefSeq" id="WP_136891090.1">
    <property type="nucleotide sequence ID" value="NZ_CAUWCU010000036.1"/>
</dbReference>
<dbReference type="KEGG" id="obj:EIO64_07480"/>
<dbReference type="KEGG" id="obj:EIO64_16875"/>
<evidence type="ECO:0000313" key="1">
    <source>
        <dbReference type="EMBL" id="QCI59076.1"/>
    </source>
</evidence>
<dbReference type="EMBL" id="CP034413">
    <property type="protein sequence ID" value="QCI60671.1"/>
    <property type="molecule type" value="Genomic_DNA"/>
</dbReference>
<organism evidence="1 3">
    <name type="scientific">Dysosmobacter welbionis</name>
    <dbReference type="NCBI Taxonomy" id="2093857"/>
    <lineage>
        <taxon>Bacteria</taxon>
        <taxon>Bacillati</taxon>
        <taxon>Bacillota</taxon>
        <taxon>Clostridia</taxon>
        <taxon>Eubacteriales</taxon>
        <taxon>Oscillospiraceae</taxon>
        <taxon>Dysosmobacter</taxon>
    </lineage>
</organism>
<name>A0A4D7AT24_9FIRM</name>